<dbReference type="NCBIfam" id="TIGR00041">
    <property type="entry name" value="DTMP_kinase"/>
    <property type="match status" value="1"/>
</dbReference>
<protein>
    <recommendedName>
        <fullName evidence="3 12">Thymidylate kinase</fullName>
        <ecNumber evidence="2 12">2.7.4.9</ecNumber>
    </recommendedName>
    <alternativeName>
        <fullName evidence="9 12">dTMP kinase</fullName>
    </alternativeName>
</protein>
<keyword evidence="4 12" id="KW-0808">Transferase</keyword>
<dbReference type="HAMAP" id="MF_00165">
    <property type="entry name" value="Thymidylate_kinase"/>
    <property type="match status" value="1"/>
</dbReference>
<dbReference type="GO" id="GO:0004798">
    <property type="term" value="F:dTMP kinase activity"/>
    <property type="evidence" value="ECO:0007669"/>
    <property type="project" value="UniProtKB-UniRule"/>
</dbReference>
<feature type="binding site" evidence="12">
    <location>
        <begin position="10"/>
        <end position="17"/>
    </location>
    <ligand>
        <name>ATP</name>
        <dbReference type="ChEBI" id="CHEBI:30616"/>
    </ligand>
</feature>
<dbReference type="RefSeq" id="WP_006589647.1">
    <property type="nucleotide sequence ID" value="NZ_JH725076.1"/>
</dbReference>
<keyword evidence="15" id="KW-1185">Reference proteome</keyword>
<evidence type="ECO:0000256" key="9">
    <source>
        <dbReference type="ARBA" id="ARBA00029962"/>
    </source>
</evidence>
<accession>J0Q312</accession>
<evidence type="ECO:0000313" key="14">
    <source>
        <dbReference type="EMBL" id="EJF76969.1"/>
    </source>
</evidence>
<dbReference type="HOGENOM" id="CLU_049131_0_0_5"/>
<evidence type="ECO:0000259" key="13">
    <source>
        <dbReference type="Pfam" id="PF02223"/>
    </source>
</evidence>
<evidence type="ECO:0000313" key="15">
    <source>
        <dbReference type="Proteomes" id="UP000008748"/>
    </source>
</evidence>
<keyword evidence="6 12" id="KW-0547">Nucleotide-binding</keyword>
<comment type="catalytic activity">
    <reaction evidence="10 12">
        <text>dTMP + ATP = dTDP + ADP</text>
        <dbReference type="Rhea" id="RHEA:13517"/>
        <dbReference type="ChEBI" id="CHEBI:30616"/>
        <dbReference type="ChEBI" id="CHEBI:58369"/>
        <dbReference type="ChEBI" id="CHEBI:63528"/>
        <dbReference type="ChEBI" id="CHEBI:456216"/>
        <dbReference type="EC" id="2.7.4.9"/>
    </reaction>
</comment>
<dbReference type="SUPFAM" id="SSF52540">
    <property type="entry name" value="P-loop containing nucleoside triphosphate hydrolases"/>
    <property type="match status" value="1"/>
</dbReference>
<dbReference type="EMBL" id="AIMC01000010">
    <property type="protein sequence ID" value="EJF76969.1"/>
    <property type="molecule type" value="Genomic_DNA"/>
</dbReference>
<dbReference type="PATRIC" id="fig|1094552.3.peg.756"/>
<dbReference type="EC" id="2.7.4.9" evidence="2 12"/>
<evidence type="ECO:0000256" key="5">
    <source>
        <dbReference type="ARBA" id="ARBA00022727"/>
    </source>
</evidence>
<dbReference type="Gene3D" id="3.40.50.300">
    <property type="entry name" value="P-loop containing nucleotide triphosphate hydrolases"/>
    <property type="match status" value="1"/>
</dbReference>
<dbReference type="PANTHER" id="PTHR10344">
    <property type="entry name" value="THYMIDYLATE KINASE"/>
    <property type="match status" value="1"/>
</dbReference>
<dbReference type="InterPro" id="IPR018094">
    <property type="entry name" value="Thymidylate_kinase"/>
</dbReference>
<dbReference type="Proteomes" id="UP000008748">
    <property type="component" value="Unassembled WGS sequence"/>
</dbReference>
<evidence type="ECO:0000256" key="4">
    <source>
        <dbReference type="ARBA" id="ARBA00022679"/>
    </source>
</evidence>
<dbReference type="GO" id="GO:0006235">
    <property type="term" value="P:dTTP biosynthetic process"/>
    <property type="evidence" value="ECO:0007669"/>
    <property type="project" value="UniProtKB-UniRule"/>
</dbReference>
<dbReference type="GO" id="GO:0005524">
    <property type="term" value="F:ATP binding"/>
    <property type="evidence" value="ECO:0007669"/>
    <property type="project" value="UniProtKB-UniRule"/>
</dbReference>
<dbReference type="GO" id="GO:0006227">
    <property type="term" value="P:dUDP biosynthetic process"/>
    <property type="evidence" value="ECO:0007669"/>
    <property type="project" value="TreeGrafter"/>
</dbReference>
<dbReference type="PANTHER" id="PTHR10344:SF4">
    <property type="entry name" value="UMP-CMP KINASE 2, MITOCHONDRIAL"/>
    <property type="match status" value="1"/>
</dbReference>
<evidence type="ECO:0000256" key="8">
    <source>
        <dbReference type="ARBA" id="ARBA00022840"/>
    </source>
</evidence>
<organism evidence="14 15">
    <name type="scientific">Bartonella birtlesii LL-WM9</name>
    <dbReference type="NCBI Taxonomy" id="1094552"/>
    <lineage>
        <taxon>Bacteria</taxon>
        <taxon>Pseudomonadati</taxon>
        <taxon>Pseudomonadota</taxon>
        <taxon>Alphaproteobacteria</taxon>
        <taxon>Hyphomicrobiales</taxon>
        <taxon>Bartonellaceae</taxon>
        <taxon>Bartonella</taxon>
    </lineage>
</organism>
<evidence type="ECO:0000256" key="2">
    <source>
        <dbReference type="ARBA" id="ARBA00012980"/>
    </source>
</evidence>
<dbReference type="CDD" id="cd01672">
    <property type="entry name" value="TMPK"/>
    <property type="match status" value="1"/>
</dbReference>
<evidence type="ECO:0000256" key="7">
    <source>
        <dbReference type="ARBA" id="ARBA00022777"/>
    </source>
</evidence>
<keyword evidence="5 12" id="KW-0545">Nucleotide biosynthesis</keyword>
<sequence length="215" mass="24002">MSGYFITFEGGEGAGKTTQISLLNQYLSCKGYDVITTREPGGTEGAEAIRYILLSGQAQQYGSLVEAVLFTAARADHVSEIIIPALQKGKVVLCDRFIDSTRVYQGLNDAVDSSILTILESIALNEIIPHLTFLLDIPATYGMERAKVRRKKTETIDYFEKDNLKIQEQRRQAFLQLAKQEPGRFQVIDATAAVEIIAQKIKDICHQLLLDQPYE</sequence>
<feature type="domain" description="Thymidylate kinase-like" evidence="13">
    <location>
        <begin position="8"/>
        <end position="201"/>
    </location>
</feature>
<dbReference type="AlphaFoldDB" id="J0Q312"/>
<dbReference type="Pfam" id="PF02223">
    <property type="entry name" value="Thymidylate_kin"/>
    <property type="match status" value="1"/>
</dbReference>
<comment type="caution">
    <text evidence="14">The sequence shown here is derived from an EMBL/GenBank/DDBJ whole genome shotgun (WGS) entry which is preliminary data.</text>
</comment>
<evidence type="ECO:0000256" key="12">
    <source>
        <dbReference type="HAMAP-Rule" id="MF_00165"/>
    </source>
</evidence>
<dbReference type="PROSITE" id="PS01331">
    <property type="entry name" value="THYMIDYLATE_KINASE"/>
    <property type="match status" value="1"/>
</dbReference>
<dbReference type="InterPro" id="IPR027417">
    <property type="entry name" value="P-loop_NTPase"/>
</dbReference>
<proteinExistence type="inferred from homology"/>
<keyword evidence="7 12" id="KW-0418">Kinase</keyword>
<name>J0Q312_9HYPH</name>
<evidence type="ECO:0000256" key="1">
    <source>
        <dbReference type="ARBA" id="ARBA00009776"/>
    </source>
</evidence>
<dbReference type="FunFam" id="3.40.50.300:FF:000225">
    <property type="entry name" value="Thymidylate kinase"/>
    <property type="match status" value="1"/>
</dbReference>
<evidence type="ECO:0000256" key="3">
    <source>
        <dbReference type="ARBA" id="ARBA00017144"/>
    </source>
</evidence>
<gene>
    <name evidence="12" type="primary">tmk</name>
    <name evidence="14" type="ORF">ME7_00719</name>
</gene>
<evidence type="ECO:0000256" key="10">
    <source>
        <dbReference type="ARBA" id="ARBA00048743"/>
    </source>
</evidence>
<dbReference type="GO" id="GO:0006233">
    <property type="term" value="P:dTDP biosynthetic process"/>
    <property type="evidence" value="ECO:0007669"/>
    <property type="project" value="InterPro"/>
</dbReference>
<reference evidence="14 15" key="1">
    <citation type="submission" date="2012-03" db="EMBL/GenBank/DDBJ databases">
        <title>The Genome Sequence of Bartonella birtlesii LL-WM9.</title>
        <authorList>
            <consortium name="The Broad Institute Genome Sequencing Platform"/>
            <consortium name="The Broad Institute Genome Sequencing Center for Infectious Disease"/>
            <person name="Feldgarden M."/>
            <person name="Kirby J."/>
            <person name="Kosoy M."/>
            <person name="Birtles R."/>
            <person name="Probert W.S."/>
            <person name="Chiaraviglio L."/>
            <person name="Young S.K."/>
            <person name="Zeng Q."/>
            <person name="Gargeya S."/>
            <person name="Fitzgerald M."/>
            <person name="Haas B."/>
            <person name="Abouelleil A."/>
            <person name="Alvarado L."/>
            <person name="Arachchi H.M."/>
            <person name="Berlin A."/>
            <person name="Chapman S.B."/>
            <person name="Gearin G."/>
            <person name="Goldberg J."/>
            <person name="Griggs A."/>
            <person name="Gujja S."/>
            <person name="Hansen M."/>
            <person name="Heiman D."/>
            <person name="Howarth C."/>
            <person name="Larimer J."/>
            <person name="Lui A."/>
            <person name="MacDonald P.J.P."/>
            <person name="McCowen C."/>
            <person name="Montmayeur A."/>
            <person name="Murphy C."/>
            <person name="Neiman D."/>
            <person name="Pearson M."/>
            <person name="Priest M."/>
            <person name="Roberts A."/>
            <person name="Saif S."/>
            <person name="Shea T."/>
            <person name="Sisk P."/>
            <person name="Stolte C."/>
            <person name="Sykes S."/>
            <person name="Wortman J."/>
            <person name="Nusbaum C."/>
            <person name="Birren B."/>
        </authorList>
    </citation>
    <scope>NUCLEOTIDE SEQUENCE [LARGE SCALE GENOMIC DNA]</scope>
    <source>
        <strain evidence="14 15">LL-WM9</strain>
    </source>
</reference>
<dbReference type="InterPro" id="IPR039430">
    <property type="entry name" value="Thymidylate_kin-like_dom"/>
</dbReference>
<dbReference type="InterPro" id="IPR018095">
    <property type="entry name" value="Thymidylate_kin_CS"/>
</dbReference>
<comment type="similarity">
    <text evidence="1 12">Belongs to the thymidylate kinase family.</text>
</comment>
<evidence type="ECO:0000256" key="6">
    <source>
        <dbReference type="ARBA" id="ARBA00022741"/>
    </source>
</evidence>
<keyword evidence="8 12" id="KW-0067">ATP-binding</keyword>
<comment type="function">
    <text evidence="11 12">Phosphorylation of dTMP to form dTDP in both de novo and salvage pathways of dTTP synthesis.</text>
</comment>
<dbReference type="GO" id="GO:0005829">
    <property type="term" value="C:cytosol"/>
    <property type="evidence" value="ECO:0007669"/>
    <property type="project" value="TreeGrafter"/>
</dbReference>
<evidence type="ECO:0000256" key="11">
    <source>
        <dbReference type="ARBA" id="ARBA00057735"/>
    </source>
</evidence>